<comment type="similarity">
    <text evidence="1">Belongs to the glycosyl hydrolase 3 family.</text>
</comment>
<keyword evidence="3 6" id="KW-0326">Glycosidase</keyword>
<keyword evidence="8" id="KW-1185">Reference proteome</keyword>
<evidence type="ECO:0000259" key="4">
    <source>
        <dbReference type="Pfam" id="PF00933"/>
    </source>
</evidence>
<dbReference type="GO" id="GO:0005975">
    <property type="term" value="P:carbohydrate metabolic process"/>
    <property type="evidence" value="ECO:0007669"/>
    <property type="project" value="InterPro"/>
</dbReference>
<evidence type="ECO:0000313" key="6">
    <source>
        <dbReference type="EMBL" id="TNM72741.1"/>
    </source>
</evidence>
<protein>
    <submittedName>
        <fullName evidence="6">Beta-N-acetylhexosaminidase</fullName>
        <ecNumber evidence="6">3.2.1.52</ecNumber>
    </submittedName>
</protein>
<dbReference type="OrthoDB" id="9805821at2"/>
<organism evidence="6 7">
    <name type="scientific">Deinococcus radiopugnans ATCC 19172</name>
    <dbReference type="NCBI Taxonomy" id="585398"/>
    <lineage>
        <taxon>Bacteria</taxon>
        <taxon>Thermotogati</taxon>
        <taxon>Deinococcota</taxon>
        <taxon>Deinococci</taxon>
        <taxon>Deinococcales</taxon>
        <taxon>Deinococcaceae</taxon>
        <taxon>Deinococcus</taxon>
    </lineage>
</organism>
<keyword evidence="2 6" id="KW-0378">Hydrolase</keyword>
<dbReference type="GO" id="GO:0009254">
    <property type="term" value="P:peptidoglycan turnover"/>
    <property type="evidence" value="ECO:0007669"/>
    <property type="project" value="TreeGrafter"/>
</dbReference>
<dbReference type="EMBL" id="VDMO01000002">
    <property type="protein sequence ID" value="TNM72741.1"/>
    <property type="molecule type" value="Genomic_DNA"/>
</dbReference>
<dbReference type="PROSITE" id="PS00775">
    <property type="entry name" value="GLYCOSYL_HYDROL_F3"/>
    <property type="match status" value="1"/>
</dbReference>
<dbReference type="InterPro" id="IPR001764">
    <property type="entry name" value="Glyco_hydro_3_N"/>
</dbReference>
<dbReference type="EC" id="3.2.1.52" evidence="6"/>
<reference evidence="6 7" key="1">
    <citation type="submission" date="2019-06" db="EMBL/GenBank/DDBJ databases">
        <title>Genome sequence of Deinococcus radiopugnans ATCC 19172.</title>
        <authorList>
            <person name="Maclea K.S."/>
            <person name="Maynard C.R."/>
        </authorList>
    </citation>
    <scope>NUCLEOTIDE SEQUENCE [LARGE SCALE GENOMIC DNA]</scope>
    <source>
        <strain evidence="6 7">ATCC 19172</strain>
    </source>
</reference>
<dbReference type="PANTHER" id="PTHR30480:SF16">
    <property type="entry name" value="GLYCOSIDE HYDROLASE FAMILY 3 DOMAIN PROTEIN"/>
    <property type="match status" value="1"/>
</dbReference>
<dbReference type="InterPro" id="IPR017853">
    <property type="entry name" value="GH"/>
</dbReference>
<dbReference type="Gene3D" id="3.20.20.300">
    <property type="entry name" value="Glycoside hydrolase, family 3, N-terminal domain"/>
    <property type="match status" value="1"/>
</dbReference>
<evidence type="ECO:0000256" key="1">
    <source>
        <dbReference type="ARBA" id="ARBA00005336"/>
    </source>
</evidence>
<dbReference type="EMBL" id="JACHEW010000003">
    <property type="protein sequence ID" value="MBB6015545.1"/>
    <property type="molecule type" value="Genomic_DNA"/>
</dbReference>
<dbReference type="RefSeq" id="WP_139400575.1">
    <property type="nucleotide sequence ID" value="NZ_JACHEW010000003.1"/>
</dbReference>
<comment type="caution">
    <text evidence="6">The sequence shown here is derived from an EMBL/GenBank/DDBJ whole genome shotgun (WGS) entry which is preliminary data.</text>
</comment>
<dbReference type="InterPro" id="IPR019800">
    <property type="entry name" value="Glyco_hydro_3_AS"/>
</dbReference>
<evidence type="ECO:0000313" key="7">
    <source>
        <dbReference type="Proteomes" id="UP000313988"/>
    </source>
</evidence>
<dbReference type="SUPFAM" id="SSF51445">
    <property type="entry name" value="(Trans)glycosidases"/>
    <property type="match status" value="1"/>
</dbReference>
<dbReference type="PANTHER" id="PTHR30480">
    <property type="entry name" value="BETA-HEXOSAMINIDASE-RELATED"/>
    <property type="match status" value="1"/>
</dbReference>
<evidence type="ECO:0000313" key="8">
    <source>
        <dbReference type="Proteomes" id="UP000629870"/>
    </source>
</evidence>
<feature type="domain" description="Glycoside hydrolase family 3 N-terminal" evidence="4">
    <location>
        <begin position="20"/>
        <end position="312"/>
    </location>
</feature>
<reference evidence="5 8" key="2">
    <citation type="submission" date="2020-08" db="EMBL/GenBank/DDBJ databases">
        <title>Genomic Encyclopedia of Type Strains, Phase IV (KMG-IV): sequencing the most valuable type-strain genomes for metagenomic binning, comparative biology and taxonomic classification.</title>
        <authorList>
            <person name="Goeker M."/>
        </authorList>
    </citation>
    <scope>NUCLEOTIDE SEQUENCE [LARGE SCALE GENOMIC DNA]</scope>
    <source>
        <strain evidence="5 8">DSM 12027</strain>
    </source>
</reference>
<gene>
    <name evidence="6" type="primary">nagZ</name>
    <name evidence="6" type="ORF">FHR04_02675</name>
    <name evidence="5" type="ORF">HNQ04_000774</name>
</gene>
<name>A0A5C4YAZ0_9DEIO</name>
<dbReference type="Proteomes" id="UP000313988">
    <property type="component" value="Unassembled WGS sequence"/>
</dbReference>
<dbReference type="GO" id="GO:0004563">
    <property type="term" value="F:beta-N-acetylhexosaminidase activity"/>
    <property type="evidence" value="ECO:0007669"/>
    <property type="project" value="UniProtKB-EC"/>
</dbReference>
<dbReference type="InterPro" id="IPR050226">
    <property type="entry name" value="NagZ_Beta-hexosaminidase"/>
</dbReference>
<sequence length="499" mass="53196">MNPARTLIVDLPGPDLTPEQGRFLARHSFGGVCLFARNITAPERTARLVADIRSALGHDALVATDQEGGAVLRRLDVPHPPTPQALGRLGDTEAAREAGRVAARGLIELGINWNYAPSLDVNVDPLNPVIGERSFGADPRVVAELGVAWAQGSEELGVLSAVKHFPGHGDTRTDSHLALPVVDKSRAELEAVEWRPFRAAVRANLGSIMTAHILYPQIDAGHPATLSPALLHDLLRREWGYGGVIVTDAMDMRAVADRYPDGRGAVLALGAGADAVLVCGHGDLDIHVRHLEAVQRAVQAGELSSGRVVEAVGCLEQAARRFPGRPRAYPAAQQQTDDAWATGIAQRSLHSLGQLPSLDPQGTVVLIAHRQPALGGPYGDSLGGEALAHALRPAFPKLRLALHDGQDLFAVTALLSDCPDAAILLATTERWDVGEAVRQLARHLSGRRVVHLALWNPDVAVDLGLPALITDGFRRAQLRGVVSRLTAMTEAVGVLDRLE</sequence>
<dbReference type="AlphaFoldDB" id="A0A5C4YAZ0"/>
<evidence type="ECO:0000313" key="5">
    <source>
        <dbReference type="EMBL" id="MBB6015545.1"/>
    </source>
</evidence>
<accession>A0A5C4YAZ0</accession>
<dbReference type="NCBIfam" id="NF003740">
    <property type="entry name" value="PRK05337.1"/>
    <property type="match status" value="1"/>
</dbReference>
<dbReference type="Proteomes" id="UP000629870">
    <property type="component" value="Unassembled WGS sequence"/>
</dbReference>
<dbReference type="InterPro" id="IPR036962">
    <property type="entry name" value="Glyco_hydro_3_N_sf"/>
</dbReference>
<dbReference type="Pfam" id="PF00933">
    <property type="entry name" value="Glyco_hydro_3"/>
    <property type="match status" value="1"/>
</dbReference>
<evidence type="ECO:0000256" key="2">
    <source>
        <dbReference type="ARBA" id="ARBA00022801"/>
    </source>
</evidence>
<proteinExistence type="inferred from homology"/>
<evidence type="ECO:0000256" key="3">
    <source>
        <dbReference type="ARBA" id="ARBA00023295"/>
    </source>
</evidence>